<dbReference type="Pfam" id="PF12833">
    <property type="entry name" value="HTH_18"/>
    <property type="match status" value="1"/>
</dbReference>
<dbReference type="InterPro" id="IPR009057">
    <property type="entry name" value="Homeodomain-like_sf"/>
</dbReference>
<dbReference type="GO" id="GO:0003700">
    <property type="term" value="F:DNA-binding transcription factor activity"/>
    <property type="evidence" value="ECO:0007669"/>
    <property type="project" value="InterPro"/>
</dbReference>
<dbReference type="Proteomes" id="UP000295075">
    <property type="component" value="Unassembled WGS sequence"/>
</dbReference>
<dbReference type="Pfam" id="PF12852">
    <property type="entry name" value="Cupin_6"/>
    <property type="match status" value="1"/>
</dbReference>
<dbReference type="GO" id="GO:0043565">
    <property type="term" value="F:sequence-specific DNA binding"/>
    <property type="evidence" value="ECO:0007669"/>
    <property type="project" value="InterPro"/>
</dbReference>
<dbReference type="InterPro" id="IPR018062">
    <property type="entry name" value="HTH_AraC-typ_CS"/>
</dbReference>
<dbReference type="SUPFAM" id="SSF51215">
    <property type="entry name" value="Regulatory protein AraC"/>
    <property type="match status" value="1"/>
</dbReference>
<dbReference type="PRINTS" id="PR00032">
    <property type="entry name" value="HTHARAC"/>
</dbReference>
<keyword evidence="2" id="KW-0238">DNA-binding</keyword>
<dbReference type="OrthoDB" id="241790at2"/>
<dbReference type="InterPro" id="IPR014710">
    <property type="entry name" value="RmlC-like_jellyroll"/>
</dbReference>
<accession>A0A4R4Q066</accession>
<dbReference type="InterPro" id="IPR050204">
    <property type="entry name" value="AraC_XylS_family_regulators"/>
</dbReference>
<feature type="domain" description="HTH araC/xylS-type" evidence="5">
    <location>
        <begin position="220"/>
        <end position="320"/>
    </location>
</feature>
<dbReference type="RefSeq" id="WP_132408392.1">
    <property type="nucleotide sequence ID" value="NZ_SMKA01000084.1"/>
</dbReference>
<keyword evidence="7" id="KW-1185">Reference proteome</keyword>
<dbReference type="PANTHER" id="PTHR46796:SF7">
    <property type="entry name" value="ARAC FAMILY TRANSCRIPTIONAL REGULATOR"/>
    <property type="match status" value="1"/>
</dbReference>
<evidence type="ECO:0000256" key="2">
    <source>
        <dbReference type="ARBA" id="ARBA00023125"/>
    </source>
</evidence>
<keyword evidence="1" id="KW-0805">Transcription regulation</keyword>
<dbReference type="PANTHER" id="PTHR46796">
    <property type="entry name" value="HTH-TYPE TRANSCRIPTIONAL ACTIVATOR RHAS-RELATED"/>
    <property type="match status" value="1"/>
</dbReference>
<proteinExistence type="predicted"/>
<gene>
    <name evidence="6" type="ORF">E1261_19520</name>
</gene>
<keyword evidence="3" id="KW-0010">Activator</keyword>
<dbReference type="Gene3D" id="1.10.10.60">
    <property type="entry name" value="Homeodomain-like"/>
    <property type="match status" value="2"/>
</dbReference>
<dbReference type="InterPro" id="IPR032783">
    <property type="entry name" value="AraC_lig"/>
</dbReference>
<dbReference type="SUPFAM" id="SSF46689">
    <property type="entry name" value="Homeodomain-like"/>
    <property type="match status" value="2"/>
</dbReference>
<dbReference type="InterPro" id="IPR020449">
    <property type="entry name" value="Tscrpt_reg_AraC-type_HTH"/>
</dbReference>
<dbReference type="PROSITE" id="PS01124">
    <property type="entry name" value="HTH_ARAC_FAMILY_2"/>
    <property type="match status" value="1"/>
</dbReference>
<evidence type="ECO:0000256" key="4">
    <source>
        <dbReference type="ARBA" id="ARBA00023163"/>
    </source>
</evidence>
<sequence>MAADDPVIAADPLGEALHFLRVTGTFYCRSQLTAPWGLQLPADAGSMWFHVVTSGRCWLAIEGEELRQLQPGDFVLIPHGEGHQLLSDPGTAVERIDELDYEYGGGRYAILRRDRGPGESTDVVCGTVQLDHPMTRRLLELLPSVVLVDRVSGPSGPEAEWMHSTLRLIAAEGRQLRPGGEAVITRLSDILVIQAIRSWLVTQPAAQPSWLTALRDPWIGHALTHIHRDPAHRWTVATLAHEASMSRSAFAARFTSLVGEPVMRYVTHWRMQAAAELLRHEDLDLPIAGVATRLGYSSEAAFNRAFKRTLGTTPATFRATAKAGSRQDARWGA</sequence>
<dbReference type="SMART" id="SM00342">
    <property type="entry name" value="HTH_ARAC"/>
    <property type="match status" value="1"/>
</dbReference>
<organism evidence="6 7">
    <name type="scientific">Kribbella albertanoniae</name>
    <dbReference type="NCBI Taxonomy" id="1266829"/>
    <lineage>
        <taxon>Bacteria</taxon>
        <taxon>Bacillati</taxon>
        <taxon>Actinomycetota</taxon>
        <taxon>Actinomycetes</taxon>
        <taxon>Propionibacteriales</taxon>
        <taxon>Kribbellaceae</taxon>
        <taxon>Kribbella</taxon>
    </lineage>
</organism>
<dbReference type="Gene3D" id="2.60.120.10">
    <property type="entry name" value="Jelly Rolls"/>
    <property type="match status" value="1"/>
</dbReference>
<evidence type="ECO:0000256" key="3">
    <source>
        <dbReference type="ARBA" id="ARBA00023159"/>
    </source>
</evidence>
<dbReference type="InterPro" id="IPR018060">
    <property type="entry name" value="HTH_AraC"/>
</dbReference>
<evidence type="ECO:0000313" key="6">
    <source>
        <dbReference type="EMBL" id="TDC28123.1"/>
    </source>
</evidence>
<evidence type="ECO:0000256" key="1">
    <source>
        <dbReference type="ARBA" id="ARBA00023015"/>
    </source>
</evidence>
<keyword evidence="4" id="KW-0804">Transcription</keyword>
<name>A0A4R4Q066_9ACTN</name>
<dbReference type="EMBL" id="SMKA01000084">
    <property type="protein sequence ID" value="TDC28123.1"/>
    <property type="molecule type" value="Genomic_DNA"/>
</dbReference>
<evidence type="ECO:0000259" key="5">
    <source>
        <dbReference type="PROSITE" id="PS01124"/>
    </source>
</evidence>
<dbReference type="PROSITE" id="PS00041">
    <property type="entry name" value="HTH_ARAC_FAMILY_1"/>
    <property type="match status" value="1"/>
</dbReference>
<dbReference type="InterPro" id="IPR037923">
    <property type="entry name" value="HTH-like"/>
</dbReference>
<comment type="caution">
    <text evidence="6">The sequence shown here is derived from an EMBL/GenBank/DDBJ whole genome shotgun (WGS) entry which is preliminary data.</text>
</comment>
<protein>
    <submittedName>
        <fullName evidence="6">AraC family transcriptional regulator</fullName>
    </submittedName>
</protein>
<evidence type="ECO:0000313" key="7">
    <source>
        <dbReference type="Proteomes" id="UP000295075"/>
    </source>
</evidence>
<dbReference type="AlphaFoldDB" id="A0A4R4Q066"/>
<reference evidence="6 7" key="1">
    <citation type="submission" date="2019-03" db="EMBL/GenBank/DDBJ databases">
        <title>Draft genome sequences of novel Actinobacteria.</title>
        <authorList>
            <person name="Sahin N."/>
            <person name="Ay H."/>
            <person name="Saygin H."/>
        </authorList>
    </citation>
    <scope>NUCLEOTIDE SEQUENCE [LARGE SCALE GENOMIC DNA]</scope>
    <source>
        <strain evidence="6 7">JCM 30547</strain>
    </source>
</reference>